<accession>A0A0R2S524</accession>
<sequence length="68" mass="7334">MTAPISQAAAGAFAAKSRIPIAQRRKARRLVVQAMYQHLLSGSTPGAIEEEFREEHTGKSTGSILPRS</sequence>
<dbReference type="AlphaFoldDB" id="A0A0R2S524"/>
<dbReference type="Proteomes" id="UP000051934">
    <property type="component" value="Unassembled WGS sequence"/>
</dbReference>
<comment type="caution">
    <text evidence="1">The sequence shown here is derived from an EMBL/GenBank/DDBJ whole genome shotgun (WGS) entry which is preliminary data.</text>
</comment>
<proteinExistence type="predicted"/>
<name>A0A0R2S524_9GAMM</name>
<organism evidence="1 2">
    <name type="scientific">OM182 bacterium BACL3 MAG-120507-bin80</name>
    <dbReference type="NCBI Taxonomy" id="1655577"/>
    <lineage>
        <taxon>Bacteria</taxon>
        <taxon>Pseudomonadati</taxon>
        <taxon>Pseudomonadota</taxon>
        <taxon>Gammaproteobacteria</taxon>
        <taxon>OMG group</taxon>
        <taxon>OM182 clade</taxon>
    </lineage>
</organism>
<gene>
    <name evidence="1" type="ORF">ABR69_00855</name>
</gene>
<reference evidence="1 2" key="1">
    <citation type="submission" date="2015-10" db="EMBL/GenBank/DDBJ databases">
        <title>Metagenome-Assembled Genomes uncover a global brackish microbiome.</title>
        <authorList>
            <person name="Hugerth L.W."/>
            <person name="Larsson J."/>
            <person name="Alneberg J."/>
            <person name="Lindh M.V."/>
            <person name="Legrand C."/>
            <person name="Pinhassi J."/>
            <person name="Andersson A.F."/>
        </authorList>
    </citation>
    <scope>NUCLEOTIDE SEQUENCE [LARGE SCALE GENOMIC DNA]</scope>
    <source>
        <strain evidence="1">BACL4 MAG-120507-bin80</strain>
    </source>
</reference>
<evidence type="ECO:0000313" key="1">
    <source>
        <dbReference type="EMBL" id="KRO69912.1"/>
    </source>
</evidence>
<evidence type="ECO:0000313" key="2">
    <source>
        <dbReference type="Proteomes" id="UP000051934"/>
    </source>
</evidence>
<evidence type="ECO:0008006" key="3">
    <source>
        <dbReference type="Google" id="ProtNLM"/>
    </source>
</evidence>
<dbReference type="EMBL" id="LIBB01000435">
    <property type="protein sequence ID" value="KRO69912.1"/>
    <property type="molecule type" value="Genomic_DNA"/>
</dbReference>
<protein>
    <recommendedName>
        <fullName evidence="3">NusB/RsmB/TIM44 domain-containing protein</fullName>
    </recommendedName>
</protein>